<dbReference type="PANTHER" id="PTHR46825:SF9">
    <property type="entry name" value="BETA-LACTAMASE-RELATED DOMAIN-CONTAINING PROTEIN"/>
    <property type="match status" value="1"/>
</dbReference>
<evidence type="ECO:0000313" key="3">
    <source>
        <dbReference type="Proteomes" id="UP000540506"/>
    </source>
</evidence>
<evidence type="ECO:0000259" key="1">
    <source>
        <dbReference type="Pfam" id="PF00144"/>
    </source>
</evidence>
<protein>
    <submittedName>
        <fullName evidence="2">CubicO group peptidase (Beta-lactamase class C family)</fullName>
    </submittedName>
</protein>
<dbReference type="SUPFAM" id="SSF56601">
    <property type="entry name" value="beta-lactamase/transpeptidase-like"/>
    <property type="match status" value="1"/>
</dbReference>
<gene>
    <name evidence="2" type="ORF">FHR34_006939</name>
</gene>
<name>A0A7W7R9K8_KITKI</name>
<reference evidence="2 3" key="1">
    <citation type="submission" date="2020-08" db="EMBL/GenBank/DDBJ databases">
        <title>Sequencing the genomes of 1000 actinobacteria strains.</title>
        <authorList>
            <person name="Klenk H.-P."/>
        </authorList>
    </citation>
    <scope>NUCLEOTIDE SEQUENCE [LARGE SCALE GENOMIC DNA]</scope>
    <source>
        <strain evidence="2 3">DSM 41654</strain>
    </source>
</reference>
<accession>A0A7W7R9K8</accession>
<dbReference type="InterPro" id="IPR012338">
    <property type="entry name" value="Beta-lactam/transpept-like"/>
</dbReference>
<keyword evidence="3" id="KW-1185">Reference proteome</keyword>
<dbReference type="Pfam" id="PF00144">
    <property type="entry name" value="Beta-lactamase"/>
    <property type="match status" value="1"/>
</dbReference>
<dbReference type="InterPro" id="IPR001466">
    <property type="entry name" value="Beta-lactam-related"/>
</dbReference>
<dbReference type="PANTHER" id="PTHR46825">
    <property type="entry name" value="D-ALANYL-D-ALANINE-CARBOXYPEPTIDASE/ENDOPEPTIDASE AMPH"/>
    <property type="match status" value="1"/>
</dbReference>
<dbReference type="Proteomes" id="UP000540506">
    <property type="component" value="Unassembled WGS sequence"/>
</dbReference>
<comment type="caution">
    <text evidence="2">The sequence shown here is derived from an EMBL/GenBank/DDBJ whole genome shotgun (WGS) entry which is preliminary data.</text>
</comment>
<feature type="domain" description="Beta-lactamase-related" evidence="1">
    <location>
        <begin position="1"/>
        <end position="277"/>
    </location>
</feature>
<dbReference type="InterPro" id="IPR050491">
    <property type="entry name" value="AmpC-like"/>
</dbReference>
<dbReference type="AlphaFoldDB" id="A0A7W7R9K8"/>
<dbReference type="Gene3D" id="3.40.710.10">
    <property type="entry name" value="DD-peptidase/beta-lactamase superfamily"/>
    <property type="match status" value="1"/>
</dbReference>
<organism evidence="2 3">
    <name type="scientific">Kitasatospora kifunensis</name>
    <name type="common">Streptomyces kifunensis</name>
    <dbReference type="NCBI Taxonomy" id="58351"/>
    <lineage>
        <taxon>Bacteria</taxon>
        <taxon>Bacillati</taxon>
        <taxon>Actinomycetota</taxon>
        <taxon>Actinomycetes</taxon>
        <taxon>Kitasatosporales</taxon>
        <taxon>Streptomycetaceae</taxon>
        <taxon>Kitasatospora</taxon>
    </lineage>
</organism>
<sequence length="398" mass="41712">MTRATAFALGSVTKAFTATLIAHLVSVGELDLDDPVGEYLAEFEGAAERAISSITLRNLLSHTAGLVADHELDDVDEASLARYSASVAATDPLHEPGSCFSYSNSGYNILGRIIETVTDLKWQAALEELLLRPLGIEPLFPGRPGSAARALAACHVVRPGQRTARPVGLFLPPSWAPASGLAASAEDLIAFARLHLGTHPGSDALLGAAQRAEMSARVPAADAFGMADGWGSGLALYASAEGDWLGHDGTVDGGTAHLRFHPRSGTAVALTTNSTTGTLLWAAVVDLLREDGLPVGDYRPQVPDPAVAVADPGQLVGTYRNGDTHFAVRRQDDGQGLRLSDGTGLVAELTLRRHLIFTARRLDADEASYTGRFVTDPATGQATLLQLGGRSARRVAAA</sequence>
<dbReference type="EMBL" id="JACHJV010000002">
    <property type="protein sequence ID" value="MBB4927844.1"/>
    <property type="molecule type" value="Genomic_DNA"/>
</dbReference>
<proteinExistence type="predicted"/>
<evidence type="ECO:0000313" key="2">
    <source>
        <dbReference type="EMBL" id="MBB4927844.1"/>
    </source>
</evidence>